<feature type="non-terminal residue" evidence="1">
    <location>
        <position position="1"/>
    </location>
</feature>
<accession>A0A9X9MF55</accession>
<dbReference type="Proteomes" id="UP000324639">
    <property type="component" value="Chromosome Bgt_-05"/>
</dbReference>
<reference evidence="1 2" key="1">
    <citation type="submission" date="2018-08" db="EMBL/GenBank/DDBJ databases">
        <authorList>
            <person name="Muller C M."/>
        </authorList>
    </citation>
    <scope>NUCLEOTIDE SEQUENCE [LARGE SCALE GENOMIC DNA]</scope>
</reference>
<evidence type="ECO:0000313" key="2">
    <source>
        <dbReference type="Proteomes" id="UP000324639"/>
    </source>
</evidence>
<organism evidence="1 2">
    <name type="scientific">Blumeria graminis f. sp. tritici</name>
    <dbReference type="NCBI Taxonomy" id="62690"/>
    <lineage>
        <taxon>Eukaryota</taxon>
        <taxon>Fungi</taxon>
        <taxon>Dikarya</taxon>
        <taxon>Ascomycota</taxon>
        <taxon>Pezizomycotina</taxon>
        <taxon>Leotiomycetes</taxon>
        <taxon>Erysiphales</taxon>
        <taxon>Erysiphaceae</taxon>
        <taxon>Blumeria</taxon>
    </lineage>
</organism>
<sequence length="91" mass="11078">LSKWYTGTAKDIHRFKKGELKESTFIEELLPRFSKKFQNLWDLAMEFRKTLFLPYREFYIRSHKDNNVLYNATMEAFKKVVELLTKYVIFS</sequence>
<name>A0A9X9MF55_BLUGR</name>
<protein>
    <submittedName>
        <fullName evidence="1">Bgt-51455</fullName>
    </submittedName>
</protein>
<gene>
    <name evidence="1" type="ORF">BGT96224V316_LOCUS2815</name>
</gene>
<dbReference type="EMBL" id="LR026988">
    <property type="protein sequence ID" value="VDB83620.1"/>
    <property type="molecule type" value="Genomic_DNA"/>
</dbReference>
<keyword evidence="2" id="KW-1185">Reference proteome</keyword>
<dbReference type="AlphaFoldDB" id="A0A9X9MF55"/>
<proteinExistence type="predicted"/>
<evidence type="ECO:0000313" key="1">
    <source>
        <dbReference type="EMBL" id="VDB83620.1"/>
    </source>
</evidence>